<dbReference type="Gene3D" id="3.90.550.10">
    <property type="entry name" value="Spore Coat Polysaccharide Biosynthesis Protein SpsA, Chain A"/>
    <property type="match status" value="1"/>
</dbReference>
<keyword evidence="3" id="KW-1185">Reference proteome</keyword>
<sequence>MTEIHPTPPGKPANGGTAPEVQILMATYQGGRFLQEQLHSIGAQRYTNWQLFVSDDGSWDNTRDLVASFAAQVGHGRVHLIEGPRQGATQNFLHLIQQAPDNRMLAFCDQDDVWHPDKLAFAVESLGEIKGPAHYAARTIITDEKLAPVAQSRRFNRPLTFRNALVQACMAGNTSVFNPDAAALLKSGVEAARLAKIESHDWWAYQLTSGAGAAIIHDPRPMLMYRQHSQAEMGRNDTISAMAKRLGKLFAGDYGSWVGANLAALSQCRALLTTENRQVLDGVVAALQCRGPFAAQRLRRLGLYRQTTAGTVALLAATTMGRLRQPLSSNNRSR</sequence>
<dbReference type="Proteomes" id="UP000198307">
    <property type="component" value="Unassembled WGS sequence"/>
</dbReference>
<name>A0A239PRZ7_9RHOB</name>
<proteinExistence type="predicted"/>
<dbReference type="OrthoDB" id="9802649at2"/>
<protein>
    <submittedName>
        <fullName evidence="2">Glycosyl transferase family 2</fullName>
    </submittedName>
</protein>
<accession>A0A239PRZ7</accession>
<dbReference type="PANTHER" id="PTHR43685">
    <property type="entry name" value="GLYCOSYLTRANSFERASE"/>
    <property type="match status" value="1"/>
</dbReference>
<dbReference type="SUPFAM" id="SSF53448">
    <property type="entry name" value="Nucleotide-diphospho-sugar transferases"/>
    <property type="match status" value="1"/>
</dbReference>
<dbReference type="GO" id="GO:0016740">
    <property type="term" value="F:transferase activity"/>
    <property type="evidence" value="ECO:0007669"/>
    <property type="project" value="UniProtKB-KW"/>
</dbReference>
<dbReference type="InterPro" id="IPR050834">
    <property type="entry name" value="Glycosyltransf_2"/>
</dbReference>
<dbReference type="RefSeq" id="WP_089343822.1">
    <property type="nucleotide sequence ID" value="NZ_CP067129.1"/>
</dbReference>
<dbReference type="AlphaFoldDB" id="A0A239PRZ7"/>
<organism evidence="2 3">
    <name type="scientific">Paracoccus seriniphilus</name>
    <dbReference type="NCBI Taxonomy" id="184748"/>
    <lineage>
        <taxon>Bacteria</taxon>
        <taxon>Pseudomonadati</taxon>
        <taxon>Pseudomonadota</taxon>
        <taxon>Alphaproteobacteria</taxon>
        <taxon>Rhodobacterales</taxon>
        <taxon>Paracoccaceae</taxon>
        <taxon>Paracoccus</taxon>
    </lineage>
</organism>
<gene>
    <name evidence="2" type="ORF">SAMN05444959_104230</name>
</gene>
<dbReference type="InterPro" id="IPR001173">
    <property type="entry name" value="Glyco_trans_2-like"/>
</dbReference>
<dbReference type="EMBL" id="FZQB01000004">
    <property type="protein sequence ID" value="SNT73059.1"/>
    <property type="molecule type" value="Genomic_DNA"/>
</dbReference>
<evidence type="ECO:0000313" key="2">
    <source>
        <dbReference type="EMBL" id="SNT73059.1"/>
    </source>
</evidence>
<dbReference type="PANTHER" id="PTHR43685:SF2">
    <property type="entry name" value="GLYCOSYLTRANSFERASE 2-LIKE DOMAIN-CONTAINING PROTEIN"/>
    <property type="match status" value="1"/>
</dbReference>
<dbReference type="Pfam" id="PF00535">
    <property type="entry name" value="Glycos_transf_2"/>
    <property type="match status" value="1"/>
</dbReference>
<evidence type="ECO:0000259" key="1">
    <source>
        <dbReference type="Pfam" id="PF00535"/>
    </source>
</evidence>
<evidence type="ECO:0000313" key="3">
    <source>
        <dbReference type="Proteomes" id="UP000198307"/>
    </source>
</evidence>
<keyword evidence="2" id="KW-0808">Transferase</keyword>
<dbReference type="InterPro" id="IPR029044">
    <property type="entry name" value="Nucleotide-diphossugar_trans"/>
</dbReference>
<feature type="domain" description="Glycosyltransferase 2-like" evidence="1">
    <location>
        <begin position="23"/>
        <end position="143"/>
    </location>
</feature>
<reference evidence="2 3" key="1">
    <citation type="submission" date="2017-07" db="EMBL/GenBank/DDBJ databases">
        <authorList>
            <person name="Sun Z.S."/>
            <person name="Albrecht U."/>
            <person name="Echele G."/>
            <person name="Lee C.C."/>
        </authorList>
    </citation>
    <scope>NUCLEOTIDE SEQUENCE [LARGE SCALE GENOMIC DNA]</scope>
    <source>
        <strain evidence="2 3">DSM 14827</strain>
    </source>
</reference>